<comment type="subcellular location">
    <subcellularLocation>
        <location evidence="1">Membrane</location>
        <topology evidence="1">Multi-pass membrane protein</topology>
    </subcellularLocation>
</comment>
<evidence type="ECO:0000256" key="1">
    <source>
        <dbReference type="ARBA" id="ARBA00004141"/>
    </source>
</evidence>
<protein>
    <recommendedName>
        <fullName evidence="8">Isoprenylcysteine carboxylmethyltransferase family protein</fullName>
    </recommendedName>
</protein>
<proteinExistence type="predicted"/>
<evidence type="ECO:0000313" key="7">
    <source>
        <dbReference type="Proteomes" id="UP000282985"/>
    </source>
</evidence>
<evidence type="ECO:0000256" key="2">
    <source>
        <dbReference type="ARBA" id="ARBA00022692"/>
    </source>
</evidence>
<dbReference type="EMBL" id="RJJX01000043">
    <property type="protein sequence ID" value="RUT72837.1"/>
    <property type="molecule type" value="Genomic_DNA"/>
</dbReference>
<dbReference type="InterPro" id="IPR007269">
    <property type="entry name" value="ICMT_MeTrfase"/>
</dbReference>
<keyword evidence="3 5" id="KW-1133">Transmembrane helix</keyword>
<dbReference type="Proteomes" id="UP000282985">
    <property type="component" value="Unassembled WGS sequence"/>
</dbReference>
<dbReference type="OrthoDB" id="9779233at2"/>
<dbReference type="GO" id="GO:0004671">
    <property type="term" value="F:protein C-terminal S-isoprenylcysteine carboxyl O-methyltransferase activity"/>
    <property type="evidence" value="ECO:0007669"/>
    <property type="project" value="InterPro"/>
</dbReference>
<sequence>MIKFGSLIGFGLAVFGILILYDKNYIYTINPIAIIIQIFSVGLMIWSRITFGRRSFHATANATEGKLVTNGPYRWLRHPIYASIIYFSWACLISFPYLWAFIAVFLITGGLFLRMILEEKSLKESYPEYVSYSKRAKRIIPFIF</sequence>
<evidence type="ECO:0008006" key="8">
    <source>
        <dbReference type="Google" id="ProtNLM"/>
    </source>
</evidence>
<organism evidence="6 7">
    <name type="scientific">Ancylomarina longa</name>
    <dbReference type="NCBI Taxonomy" id="2487017"/>
    <lineage>
        <taxon>Bacteria</taxon>
        <taxon>Pseudomonadati</taxon>
        <taxon>Bacteroidota</taxon>
        <taxon>Bacteroidia</taxon>
        <taxon>Marinilabiliales</taxon>
        <taxon>Marinifilaceae</taxon>
        <taxon>Ancylomarina</taxon>
    </lineage>
</organism>
<dbReference type="InterPro" id="IPR052527">
    <property type="entry name" value="Metal_cation-efflux_comp"/>
</dbReference>
<keyword evidence="7" id="KW-1185">Reference proteome</keyword>
<dbReference type="PANTHER" id="PTHR43847">
    <property type="entry name" value="BLL3993 PROTEIN"/>
    <property type="match status" value="1"/>
</dbReference>
<dbReference type="GO" id="GO:0016020">
    <property type="term" value="C:membrane"/>
    <property type="evidence" value="ECO:0007669"/>
    <property type="project" value="UniProtKB-SubCell"/>
</dbReference>
<dbReference type="Pfam" id="PF04140">
    <property type="entry name" value="ICMT"/>
    <property type="match status" value="1"/>
</dbReference>
<reference evidence="6 7" key="1">
    <citation type="submission" date="2018-11" db="EMBL/GenBank/DDBJ databases">
        <title>Parancylomarina longa gen. nov., sp. nov., isolated from sediments of southern Okinawa.</title>
        <authorList>
            <person name="Fu T."/>
        </authorList>
    </citation>
    <scope>NUCLEOTIDE SEQUENCE [LARGE SCALE GENOMIC DNA]</scope>
    <source>
        <strain evidence="6 7">T3-2 S1-C</strain>
    </source>
</reference>
<evidence type="ECO:0000256" key="3">
    <source>
        <dbReference type="ARBA" id="ARBA00022989"/>
    </source>
</evidence>
<evidence type="ECO:0000256" key="5">
    <source>
        <dbReference type="SAM" id="Phobius"/>
    </source>
</evidence>
<feature type="transmembrane region" description="Helical" evidence="5">
    <location>
        <begin position="26"/>
        <end position="46"/>
    </location>
</feature>
<keyword evidence="4 5" id="KW-0472">Membrane</keyword>
<name>A0A434AEN1_9BACT</name>
<accession>A0A434AEN1</accession>
<feature type="transmembrane region" description="Helical" evidence="5">
    <location>
        <begin position="84"/>
        <end position="117"/>
    </location>
</feature>
<comment type="caution">
    <text evidence="6">The sequence shown here is derived from an EMBL/GenBank/DDBJ whole genome shotgun (WGS) entry which is preliminary data.</text>
</comment>
<gene>
    <name evidence="6" type="ORF">DLK05_16410</name>
</gene>
<dbReference type="Gene3D" id="1.20.120.1630">
    <property type="match status" value="1"/>
</dbReference>
<keyword evidence="2 5" id="KW-0812">Transmembrane</keyword>
<evidence type="ECO:0000313" key="6">
    <source>
        <dbReference type="EMBL" id="RUT72837.1"/>
    </source>
</evidence>
<evidence type="ECO:0000256" key="4">
    <source>
        <dbReference type="ARBA" id="ARBA00023136"/>
    </source>
</evidence>
<dbReference type="RefSeq" id="WP_127345046.1">
    <property type="nucleotide sequence ID" value="NZ_RJJX01000043.1"/>
</dbReference>
<dbReference type="PANTHER" id="PTHR43847:SF1">
    <property type="entry name" value="BLL3993 PROTEIN"/>
    <property type="match status" value="1"/>
</dbReference>
<dbReference type="AlphaFoldDB" id="A0A434AEN1"/>